<dbReference type="InterPro" id="IPR050111">
    <property type="entry name" value="C-type_lectin/snaclec_domain"/>
</dbReference>
<evidence type="ECO:0000313" key="3">
    <source>
        <dbReference type="Proteomes" id="UP001652700"/>
    </source>
</evidence>
<organism evidence="2 3">
    <name type="scientific">Diabrotica virgifera virgifera</name>
    <name type="common">western corn rootworm</name>
    <dbReference type="NCBI Taxonomy" id="50390"/>
    <lineage>
        <taxon>Eukaryota</taxon>
        <taxon>Metazoa</taxon>
        <taxon>Ecdysozoa</taxon>
        <taxon>Arthropoda</taxon>
        <taxon>Hexapoda</taxon>
        <taxon>Insecta</taxon>
        <taxon>Pterygota</taxon>
        <taxon>Neoptera</taxon>
        <taxon>Endopterygota</taxon>
        <taxon>Coleoptera</taxon>
        <taxon>Polyphaga</taxon>
        <taxon>Cucujiformia</taxon>
        <taxon>Chrysomeloidea</taxon>
        <taxon>Chrysomelidae</taxon>
        <taxon>Galerucinae</taxon>
        <taxon>Diabroticina</taxon>
        <taxon>Diabroticites</taxon>
        <taxon>Diabrotica</taxon>
    </lineage>
</organism>
<dbReference type="SMART" id="SM00034">
    <property type="entry name" value="CLECT"/>
    <property type="match status" value="1"/>
</dbReference>
<dbReference type="Pfam" id="PF00059">
    <property type="entry name" value="Lectin_C"/>
    <property type="match status" value="1"/>
</dbReference>
<accession>A0ABM5L6Q4</accession>
<dbReference type="SUPFAM" id="SSF56436">
    <property type="entry name" value="C-type lectin-like"/>
    <property type="match status" value="1"/>
</dbReference>
<dbReference type="InterPro" id="IPR016187">
    <property type="entry name" value="CTDL_fold"/>
</dbReference>
<dbReference type="RefSeq" id="XP_050518120.1">
    <property type="nucleotide sequence ID" value="XM_050662163.1"/>
</dbReference>
<dbReference type="PANTHER" id="PTHR22803">
    <property type="entry name" value="MANNOSE, PHOSPHOLIPASE, LECTIN RECEPTOR RELATED"/>
    <property type="match status" value="1"/>
</dbReference>
<name>A0ABM5L6Q4_DIAVI</name>
<dbReference type="Proteomes" id="UP001652700">
    <property type="component" value="Unplaced"/>
</dbReference>
<proteinExistence type="predicted"/>
<reference evidence="2" key="1">
    <citation type="submission" date="2025-05" db="UniProtKB">
        <authorList>
            <consortium name="EnsemblMetazoa"/>
        </authorList>
    </citation>
    <scope>IDENTIFICATION</scope>
</reference>
<dbReference type="CDD" id="cd00037">
    <property type="entry name" value="CLECT"/>
    <property type="match status" value="1"/>
</dbReference>
<protein>
    <recommendedName>
        <fullName evidence="1">C-type lectin domain-containing protein</fullName>
    </recommendedName>
</protein>
<dbReference type="PROSITE" id="PS50041">
    <property type="entry name" value="C_TYPE_LECTIN_2"/>
    <property type="match status" value="1"/>
</dbReference>
<evidence type="ECO:0000259" key="1">
    <source>
        <dbReference type="PROSITE" id="PS50041"/>
    </source>
</evidence>
<keyword evidence="3" id="KW-1185">Reference proteome</keyword>
<feature type="domain" description="C-type lectin" evidence="1">
    <location>
        <begin position="39"/>
        <end position="158"/>
    </location>
</feature>
<sequence length="169" mass="20265">MERSIITTIVFIILFNIKMNIAYPFVAVNDTVINGDTIYYFGYTFKGNWFQAMQYCKSLDMDLIWIESKEENNFLYHQMKNLFSNKGEYWFWTSGTTLPHDKWVWMSTGRPIVFTNWQKNQPDNWEGKEHTLEVEYHYGKDLEWNDLDQDRYLNALCKVNIEKCSDTTS</sequence>
<dbReference type="Gene3D" id="3.10.100.10">
    <property type="entry name" value="Mannose-Binding Protein A, subunit A"/>
    <property type="match status" value="1"/>
</dbReference>
<dbReference type="InterPro" id="IPR016186">
    <property type="entry name" value="C-type_lectin-like/link_sf"/>
</dbReference>
<dbReference type="InterPro" id="IPR001304">
    <property type="entry name" value="C-type_lectin-like"/>
</dbReference>
<evidence type="ECO:0000313" key="2">
    <source>
        <dbReference type="EnsemblMetazoa" id="XP_050518120.1"/>
    </source>
</evidence>
<dbReference type="GeneID" id="126892596"/>
<dbReference type="EnsemblMetazoa" id="XM_050662163.1">
    <property type="protein sequence ID" value="XP_050518120.1"/>
    <property type="gene ID" value="LOC126892596"/>
</dbReference>